<dbReference type="Proteomes" id="UP000001556">
    <property type="component" value="Chromosome"/>
</dbReference>
<dbReference type="PANTHER" id="PTHR30332">
    <property type="entry name" value="PROBABLE GENERAL SECRETION PATHWAY PROTEIN D"/>
    <property type="match status" value="1"/>
</dbReference>
<dbReference type="HOGENOM" id="CLU_665204_0_0_9"/>
<dbReference type="eggNOG" id="COG4796">
    <property type="taxonomic scope" value="Bacteria"/>
</dbReference>
<sequence length="375" mass="41474">MSLINNYLRQRKKDLINVIKKTLFIAFMLTLISYQIGIRESFADSTPIKSDNDLPTFTEAASDNGSQGGFSLDVRGADLRDVLSALAIKMGVNIILLGTEPIEMDFQAKNISPKGAFELIIQSKGLAYVQNGDILIVGTPADLEKDFFSQMILTRFDTYHITTDKVQKMIADLGVQGVKSVLVDTNPHIIWVQGTAEGLEKVHELIANVDVEEVKEKTIEEQQARFVYTLTNVVAADAATRLEKFGFKDIVTIATDGDRYGHELMVICPKKIETEVKTALNNIDGTRKRTRAPVLTAKGTYAHQALASARDLLSEISGVSAGNMNISRNLGPSSEPIHVLWVEETPDKIRMLKDLVTEMKLEEITQGDSDKKDSE</sequence>
<dbReference type="RefSeq" id="WP_011877402.1">
    <property type="nucleotide sequence ID" value="NC_009253.1"/>
</dbReference>
<keyword evidence="1" id="KW-1133">Transmembrane helix</keyword>
<dbReference type="AlphaFoldDB" id="A4J3C3"/>
<reference evidence="2 3" key="1">
    <citation type="submission" date="2007-03" db="EMBL/GenBank/DDBJ databases">
        <title>Complete sequence of Desulfotomaculum reducens MI-1.</title>
        <authorList>
            <consortium name="US DOE Joint Genome Institute"/>
            <person name="Copeland A."/>
            <person name="Lucas S."/>
            <person name="Lapidus A."/>
            <person name="Barry K."/>
            <person name="Detter J.C."/>
            <person name="Glavina del Rio T."/>
            <person name="Hammon N."/>
            <person name="Israni S."/>
            <person name="Dalin E."/>
            <person name="Tice H."/>
            <person name="Pitluck S."/>
            <person name="Sims D."/>
            <person name="Brettin T."/>
            <person name="Bruce D."/>
            <person name="Han C."/>
            <person name="Tapia R."/>
            <person name="Schmutz J."/>
            <person name="Larimer F."/>
            <person name="Land M."/>
            <person name="Hauser L."/>
            <person name="Kyrpides N."/>
            <person name="Kim E."/>
            <person name="Tebo B.M."/>
            <person name="Richardson P."/>
        </authorList>
    </citation>
    <scope>NUCLEOTIDE SEQUENCE [LARGE SCALE GENOMIC DNA]</scope>
    <source>
        <strain evidence="2 3">MI-1</strain>
    </source>
</reference>
<protein>
    <submittedName>
        <fullName evidence="2">Uncharacterized protein</fullName>
    </submittedName>
</protein>
<organism evidence="2 3">
    <name type="scientific">Desulforamulus reducens (strain ATCC BAA-1160 / DSM 100696 / MI-1)</name>
    <name type="common">Desulfotomaculum reducens</name>
    <dbReference type="NCBI Taxonomy" id="349161"/>
    <lineage>
        <taxon>Bacteria</taxon>
        <taxon>Bacillati</taxon>
        <taxon>Bacillota</taxon>
        <taxon>Clostridia</taxon>
        <taxon>Eubacteriales</taxon>
        <taxon>Peptococcaceae</taxon>
        <taxon>Desulforamulus</taxon>
    </lineage>
</organism>
<name>A4J3C3_DESRM</name>
<dbReference type="EMBL" id="CP000612">
    <property type="protein sequence ID" value="ABO49576.1"/>
    <property type="molecule type" value="Genomic_DNA"/>
</dbReference>
<dbReference type="InterPro" id="IPR050810">
    <property type="entry name" value="Bact_Secretion_Sys_Channel"/>
</dbReference>
<evidence type="ECO:0000256" key="1">
    <source>
        <dbReference type="SAM" id="Phobius"/>
    </source>
</evidence>
<accession>A4J3C3</accession>
<dbReference type="GO" id="GO:0009306">
    <property type="term" value="P:protein secretion"/>
    <property type="evidence" value="ECO:0007669"/>
    <property type="project" value="TreeGrafter"/>
</dbReference>
<dbReference type="PANTHER" id="PTHR30332:SF17">
    <property type="entry name" value="TYPE IV PILIATION SYSTEM PROTEIN DR_0774-RELATED"/>
    <property type="match status" value="1"/>
</dbReference>
<keyword evidence="3" id="KW-1185">Reference proteome</keyword>
<keyword evidence="1" id="KW-0812">Transmembrane</keyword>
<dbReference type="KEGG" id="drm:Dred_1041"/>
<evidence type="ECO:0000313" key="3">
    <source>
        <dbReference type="Proteomes" id="UP000001556"/>
    </source>
</evidence>
<gene>
    <name evidence="2" type="ordered locus">Dred_1041</name>
</gene>
<keyword evidence="1" id="KW-0472">Membrane</keyword>
<feature type="transmembrane region" description="Helical" evidence="1">
    <location>
        <begin position="21"/>
        <end position="38"/>
    </location>
</feature>
<evidence type="ECO:0000313" key="2">
    <source>
        <dbReference type="EMBL" id="ABO49576.1"/>
    </source>
</evidence>
<proteinExistence type="predicted"/>
<dbReference type="STRING" id="349161.Dred_1041"/>
<dbReference type="OrthoDB" id="1786086at2"/>
<dbReference type="GO" id="GO:0015627">
    <property type="term" value="C:type II protein secretion system complex"/>
    <property type="evidence" value="ECO:0007669"/>
    <property type="project" value="TreeGrafter"/>
</dbReference>